<evidence type="ECO:0000256" key="4">
    <source>
        <dbReference type="SAM" id="MobiDB-lite"/>
    </source>
</evidence>
<reference evidence="5" key="1">
    <citation type="submission" date="2023-03" db="EMBL/GenBank/DDBJ databases">
        <title>Electrophorus voltai genome.</title>
        <authorList>
            <person name="Bian C."/>
        </authorList>
    </citation>
    <scope>NUCLEOTIDE SEQUENCE</scope>
    <source>
        <strain evidence="5">CB-2022</strain>
        <tissue evidence="5">Muscle</tissue>
    </source>
</reference>
<sequence length="2306" mass="266577">MESQRAPSRDCKTSRSPLAGRSRCLSSMFMKAASHLDLTGDREGADNDALSDHGKAARYVYLYHCKNVGVELTHIWFIDERKRMGTKYITEDSIKKLTKQENLSLLQSLNLSNTHGDKCLRYIENLDKCSRLQVLNLNNNSIEKIEKLEKLLKLRELHISNNRIQKIEGLEHMVNLQILNLANNNIEQVPLWLAKKLRSLQMLNLQNNKIFSLHEVAKLKLLQNLTDLTLVENPVSTLAHYRLFVVFHLRSLESLDGQRISDFEREQAHHRFHTAEEIERLEGELEQRGAEVEQLQQEKAAALEELEKQEMLQHSLKQQSKEQQRLQEQLERELDTKSELLKHKTTELTRACQKQYELEQELAFHKIDAKFEPLPYYPSYELEEDSLPADSPYIGKAHHKRNMQTSDTTDEGRRALPQSSSEEDAPEHALERAEERLQQLHTEAERTERQILKASEELHRMEEAASQKRLAEAEKEHLRQQLCGKIQSLGHLRQEAEALEETLCGQSAELDQAQGELEQLQSLLRTLKPQDPRHTHVKAQVASKSQLLAIMSRKQHELEGRLDDMLTRITKETQEIKDLEQQLTDGQIAANEALKRDLEDIISGLQEYLHGVNEQARRARSDCLRLQRANSTLERLLQDKEQQLGQLQEAAQNSEARKEVTEECFPDENQYRFAQELVRCQEELEALRKENSGLRRAQGRAGAYEAELQAQLREKGTEASKLRGEIGRLRRLSELEHSALQAEFQKERQAKESTLAQLQLAAEREMGNSELLQQLATLQREKGELMDKVEVLQNDLRRVRRELLCPDQVIERLDELRRTIASGPGVLSLNRLLTAAGWAPSSTASGPADPLGESVAELQEELHRALAAAHRDRDEARHARDRIAREAASLRERLRNYQKEYQSVFAEAEHARVTKKHEEAELIRLREGMQEQQEQQYLVLQRLQETESERDRLLTELVEQDKQIKAEETQTQEQLQSMDLELQELRRSFTASDLRAADQLKAAKHQLRSLHSTVQKIGQERAEDAHELEESQMQVAEAMRELTKAEREIQALQELLQARVNVINGDSHSVPHSSVHQMELAGLNRALKRQQAQTKRLRDQLAQAKEDNSENLEELLEEIEALRGTLLQHSNYLSRCSEVPRSRGYWYYVPPYQNPPSLGSQGTQDSGLGSQPPPSTDKVPHSRGRQHKETRAHSSTGYWVYPANPHDSQAHVEREPPYGDSYGESDEDGDGGTHFTPPPGSVIYTMPPDGTPLPQGTVIYAPPLPGLSVVPGAVFYGPPPEGARLVYGPPPSSWAIPLIPTGTLLCNMPGHQDTERSLREAEQTLREQQSGRVVSEQDLLRLEEQRSELQLELKKLQRAVSQLRHHRKLLESPVSQTEEEQDVACLEKTLQKRKVQLREADHLLLELEAALKDITAKYKESLERQSQTEQRLEETQRELEVTEQKTRDSAKHLVEAKQHLRDLQEEVKEQQRCKQDQEKTLQQIEKRIAARDAEFQEVNRKLKRASSKLEDLEKELIWTQSREEQLLKSCRDSEELQHQHKKELEQLNTQTLLQKEELTLLGRKLEQWREEEAVVRARVEQERQDLAAVLGHGEEEAHSLRQRVQELHADIQALAVQKGEMDSQLSERKSRLAQCKKEEQQARKKAQDLLAIVSKHRAELKHVLEMIQLENGNLEGVKVQHRHKLDQLEKSQETLLQAQVELQAVQVELEQQTALREQQADTAAAQRSNLLEQCAGLEARRALAQRSLEEAEGGVQAAEAELLKLQEEVTKLKREHRHARNIREEINRDVAKVQQQLMEESEELNNLKENVAHSQLQLEKIRKTDFIIRLYRVQEVEGAQREWDGLIKLQQEQKAQLQARTEKIQKRQQRADRLQRQLNELEAAVTQKQVQLEQQEEHMKIQQRQSIELEELHRRQQQKLQTQLQSLEGALAQRVAKMEQATAAVEDLEEKKHFLQAEHEHCSVLQDRVAGLEEELAVREARLRASTEEQREVRRELEACRLEFQHLQETLATERRRREALKSRSLTDRDKLLQAEKERERLQKELEVVDQAAQENHERSRHLQHELSSASQELLCLKHKLQSHGERCAHQHEIKDTIHSLRAEIEAELDSSMTELVLQPTASSDTESLKENQPISALTVGKAAYNTNDEQWRGEVLRERLRQHEDHLKAQLRRSMFSQQETLSLRRQQTEGSIQGLRQRVDKLDQLLGKSSHGSSYLSDSENLYKYSCCTKCMKTQPDLNPKMGNRKYKLKWLVSFFSQIVRPRRTRGAERVPVRLDHYLLFMPIFKQLLFMRCFIYTYAHHSSN</sequence>
<comment type="caution">
    <text evidence="5">The sequence shown here is derived from an EMBL/GenBank/DDBJ whole genome shotgun (WGS) entry which is preliminary data.</text>
</comment>
<feature type="coiled-coil region" evidence="3">
    <location>
        <begin position="1028"/>
        <end position="1132"/>
    </location>
</feature>
<dbReference type="InterPro" id="IPR001611">
    <property type="entry name" value="Leu-rich_rpt"/>
</dbReference>
<dbReference type="EMBL" id="JAROKS010000019">
    <property type="protein sequence ID" value="KAK1792791.1"/>
    <property type="molecule type" value="Genomic_DNA"/>
</dbReference>
<feature type="coiled-coil region" evidence="3">
    <location>
        <begin position="430"/>
        <end position="481"/>
    </location>
</feature>
<dbReference type="PANTHER" id="PTHR45973:SF36">
    <property type="entry name" value="CENTRIOLIN"/>
    <property type="match status" value="1"/>
</dbReference>
<feature type="coiled-coil region" evidence="3">
    <location>
        <begin position="562"/>
        <end position="596"/>
    </location>
</feature>
<feature type="coiled-coil region" evidence="3">
    <location>
        <begin position="1688"/>
        <end position="2059"/>
    </location>
</feature>
<feature type="compositionally biased region" description="Basic and acidic residues" evidence="4">
    <location>
        <begin position="1430"/>
        <end position="1448"/>
    </location>
</feature>
<evidence type="ECO:0000256" key="1">
    <source>
        <dbReference type="ARBA" id="ARBA00022614"/>
    </source>
</evidence>
<protein>
    <recommendedName>
        <fullName evidence="7">Centriolin</fullName>
    </recommendedName>
</protein>
<organism evidence="5 6">
    <name type="scientific">Electrophorus voltai</name>
    <dbReference type="NCBI Taxonomy" id="2609070"/>
    <lineage>
        <taxon>Eukaryota</taxon>
        <taxon>Metazoa</taxon>
        <taxon>Chordata</taxon>
        <taxon>Craniata</taxon>
        <taxon>Vertebrata</taxon>
        <taxon>Euteleostomi</taxon>
        <taxon>Actinopterygii</taxon>
        <taxon>Neopterygii</taxon>
        <taxon>Teleostei</taxon>
        <taxon>Ostariophysi</taxon>
        <taxon>Gymnotiformes</taxon>
        <taxon>Gymnotoidei</taxon>
        <taxon>Gymnotidae</taxon>
        <taxon>Electrophorus</taxon>
    </lineage>
</organism>
<evidence type="ECO:0000256" key="2">
    <source>
        <dbReference type="ARBA" id="ARBA00022737"/>
    </source>
</evidence>
<feature type="region of interest" description="Disordered" evidence="4">
    <location>
        <begin position="398"/>
        <end position="430"/>
    </location>
</feature>
<feature type="region of interest" description="Disordered" evidence="4">
    <location>
        <begin position="1422"/>
        <end position="1448"/>
    </location>
</feature>
<dbReference type="PANTHER" id="PTHR45973">
    <property type="entry name" value="PROTEIN PHOSPHATASE 1 REGULATORY SUBUNIT SDS22-RELATED"/>
    <property type="match status" value="1"/>
</dbReference>
<dbReference type="Proteomes" id="UP001239994">
    <property type="component" value="Unassembled WGS sequence"/>
</dbReference>
<dbReference type="PROSITE" id="PS51450">
    <property type="entry name" value="LRR"/>
    <property type="match status" value="4"/>
</dbReference>
<feature type="coiled-coil region" evidence="3">
    <location>
        <begin position="741"/>
        <end position="802"/>
    </location>
</feature>
<keyword evidence="1" id="KW-0433">Leucine-rich repeat</keyword>
<feature type="compositionally biased region" description="Basic and acidic residues" evidence="4">
    <location>
        <begin position="1208"/>
        <end position="1217"/>
    </location>
</feature>
<proteinExistence type="predicted"/>
<dbReference type="Gene3D" id="3.80.10.10">
    <property type="entry name" value="Ribonuclease Inhibitor"/>
    <property type="match status" value="1"/>
</dbReference>
<evidence type="ECO:0008006" key="7">
    <source>
        <dbReference type="Google" id="ProtNLM"/>
    </source>
</evidence>
<feature type="coiled-coil region" evidence="3">
    <location>
        <begin position="1311"/>
        <end position="1366"/>
    </location>
</feature>
<dbReference type="Pfam" id="PF14580">
    <property type="entry name" value="LRR_9"/>
    <property type="match status" value="1"/>
</dbReference>
<feature type="coiled-coil region" evidence="3">
    <location>
        <begin position="855"/>
        <end position="988"/>
    </location>
</feature>
<dbReference type="InterPro" id="IPR050576">
    <property type="entry name" value="Cilia_flagella_integrity"/>
</dbReference>
<dbReference type="SMART" id="SM00365">
    <property type="entry name" value="LRR_SD22"/>
    <property type="match status" value="3"/>
</dbReference>
<evidence type="ECO:0000256" key="3">
    <source>
        <dbReference type="SAM" id="Coils"/>
    </source>
</evidence>
<accession>A0AAD8Z7B7</accession>
<name>A0AAD8Z7B7_9TELE</name>
<feature type="coiled-coil region" evidence="3">
    <location>
        <begin position="278"/>
        <end position="347"/>
    </location>
</feature>
<keyword evidence="3" id="KW-0175">Coiled coil</keyword>
<gene>
    <name evidence="5" type="ORF">P4O66_012113</name>
</gene>
<feature type="coiled-coil region" evidence="3">
    <location>
        <begin position="623"/>
        <end position="714"/>
    </location>
</feature>
<dbReference type="SUPFAM" id="SSF52075">
    <property type="entry name" value="Outer arm dynein light chain 1"/>
    <property type="match status" value="1"/>
</dbReference>
<dbReference type="InterPro" id="IPR003591">
    <property type="entry name" value="Leu-rich_rpt_typical-subtyp"/>
</dbReference>
<dbReference type="InterPro" id="IPR032675">
    <property type="entry name" value="LRR_dom_sf"/>
</dbReference>
<evidence type="ECO:0000313" key="6">
    <source>
        <dbReference type="Proteomes" id="UP001239994"/>
    </source>
</evidence>
<keyword evidence="2" id="KW-0677">Repeat</keyword>
<feature type="region of interest" description="Disordered" evidence="4">
    <location>
        <begin position="1156"/>
        <end position="1239"/>
    </location>
</feature>
<evidence type="ECO:0000313" key="5">
    <source>
        <dbReference type="EMBL" id="KAK1792791.1"/>
    </source>
</evidence>
<dbReference type="SMART" id="SM00369">
    <property type="entry name" value="LRR_TYP"/>
    <property type="match status" value="3"/>
</dbReference>
<keyword evidence="6" id="KW-1185">Reference proteome</keyword>
<feature type="compositionally biased region" description="Polar residues" evidence="4">
    <location>
        <begin position="1156"/>
        <end position="1169"/>
    </location>
</feature>